<comment type="similarity">
    <text evidence="1">Belongs to the carbohydrate kinase pfkB family.</text>
</comment>
<keyword evidence="4 12" id="KW-0808">Transferase</keyword>
<dbReference type="GO" id="GO:0019303">
    <property type="term" value="P:D-ribose catabolic process"/>
    <property type="evidence" value="ECO:0007669"/>
    <property type="project" value="UniProtKB-UniRule"/>
</dbReference>
<keyword evidence="5 12" id="KW-0479">Metal-binding</keyword>
<dbReference type="EnsemblBacteria" id="ACZ18794">
    <property type="protein sequence ID" value="ACZ18794"/>
    <property type="gene ID" value="Taci_0558"/>
</dbReference>
<reference evidence="14 15" key="1">
    <citation type="journal article" date="2009" name="Stand. Genomic Sci.">
        <title>Complete genome sequence of Thermanaerovibrio acidaminovorans type strain (Su883).</title>
        <authorList>
            <person name="Chovatia M."/>
            <person name="Sikorski J."/>
            <person name="Schroder M."/>
            <person name="Lapidus A."/>
            <person name="Nolan M."/>
            <person name="Tice H."/>
            <person name="Glavina Del Rio T."/>
            <person name="Copeland A."/>
            <person name="Cheng J.F."/>
            <person name="Lucas S."/>
            <person name="Chen F."/>
            <person name="Bruce D."/>
            <person name="Goodwin L."/>
            <person name="Pitluck S."/>
            <person name="Ivanova N."/>
            <person name="Mavromatis K."/>
            <person name="Ovchinnikova G."/>
            <person name="Pati A."/>
            <person name="Chen A."/>
            <person name="Palaniappan K."/>
            <person name="Land M."/>
            <person name="Hauser L."/>
            <person name="Chang Y.J."/>
            <person name="Jeffries C.D."/>
            <person name="Chain P."/>
            <person name="Saunders E."/>
            <person name="Detter J.C."/>
            <person name="Brettin T."/>
            <person name="Rohde M."/>
            <person name="Goker M."/>
            <person name="Spring S."/>
            <person name="Bristow J."/>
            <person name="Markowitz V."/>
            <person name="Hugenholtz P."/>
            <person name="Kyrpides N.C."/>
            <person name="Klenk H.P."/>
            <person name="Eisen J.A."/>
        </authorList>
    </citation>
    <scope>NUCLEOTIDE SEQUENCE [LARGE SCALE GENOMIC DNA]</scope>
    <source>
        <strain evidence="15">ATCC 49978 / DSM 6589 / Su883</strain>
    </source>
</reference>
<dbReference type="GO" id="GO:0046872">
    <property type="term" value="F:metal ion binding"/>
    <property type="evidence" value="ECO:0007669"/>
    <property type="project" value="UniProtKB-KW"/>
</dbReference>
<dbReference type="KEGG" id="tai:Taci_0558"/>
<dbReference type="EC" id="2.7.1.15" evidence="2 12"/>
<keyword evidence="10 12" id="KW-0630">Potassium</keyword>
<dbReference type="InterPro" id="IPR002139">
    <property type="entry name" value="Ribo/fructo_kinase"/>
</dbReference>
<comment type="similarity">
    <text evidence="12">Belongs to the carbohydrate kinase PfkB family. Ribokinase subfamily.</text>
</comment>
<dbReference type="Pfam" id="PF00294">
    <property type="entry name" value="PfkB"/>
    <property type="match status" value="1"/>
</dbReference>
<dbReference type="AlphaFoldDB" id="D1B941"/>
<comment type="activity regulation">
    <text evidence="12">Activated by a monovalent cation that binds near, but not in, the active site. The most likely occupant of the site in vivo is potassium. Ion binding induces a conformational change that may alter substrate affinity.</text>
</comment>
<evidence type="ECO:0000256" key="6">
    <source>
        <dbReference type="ARBA" id="ARBA00022741"/>
    </source>
</evidence>
<feature type="binding site" evidence="12">
    <location>
        <position position="275"/>
    </location>
    <ligand>
        <name>K(+)</name>
        <dbReference type="ChEBI" id="CHEBI:29103"/>
    </ligand>
</feature>
<comment type="subunit">
    <text evidence="12">Homodimer.</text>
</comment>
<keyword evidence="7 12" id="KW-0418">Kinase</keyword>
<dbReference type="CDD" id="cd01174">
    <property type="entry name" value="ribokinase"/>
    <property type="match status" value="1"/>
</dbReference>
<dbReference type="HAMAP" id="MF_01987">
    <property type="entry name" value="Ribokinase"/>
    <property type="match status" value="1"/>
</dbReference>
<organism evidence="14 15">
    <name type="scientific">Thermanaerovibrio acidaminovorans (strain ATCC 49978 / DSM 6589 / Su883)</name>
    <name type="common">Selenomonas acidaminovorans</name>
    <dbReference type="NCBI Taxonomy" id="525903"/>
    <lineage>
        <taxon>Bacteria</taxon>
        <taxon>Thermotogati</taxon>
        <taxon>Synergistota</taxon>
        <taxon>Synergistia</taxon>
        <taxon>Synergistales</taxon>
        <taxon>Synergistaceae</taxon>
        <taxon>Thermanaerovibrio</taxon>
    </lineage>
</organism>
<feature type="binding site" evidence="12">
    <location>
        <position position="272"/>
    </location>
    <ligand>
        <name>K(+)</name>
        <dbReference type="ChEBI" id="CHEBI:29103"/>
    </ligand>
</feature>
<keyword evidence="8 12" id="KW-0067">ATP-binding</keyword>
<keyword evidence="12" id="KW-0963">Cytoplasm</keyword>
<gene>
    <name evidence="12" type="primary">rbsK</name>
    <name evidence="14" type="ordered locus">Taci_0558</name>
</gene>
<evidence type="ECO:0000256" key="2">
    <source>
        <dbReference type="ARBA" id="ARBA00012035"/>
    </source>
</evidence>
<keyword evidence="15" id="KW-1185">Reference proteome</keyword>
<evidence type="ECO:0000256" key="1">
    <source>
        <dbReference type="ARBA" id="ARBA00005380"/>
    </source>
</evidence>
<evidence type="ECO:0000256" key="4">
    <source>
        <dbReference type="ARBA" id="ARBA00022679"/>
    </source>
</evidence>
<keyword evidence="11 12" id="KW-0119">Carbohydrate metabolism</keyword>
<feature type="binding site" evidence="12">
    <location>
        <begin position="241"/>
        <end position="242"/>
    </location>
    <ligand>
        <name>ATP</name>
        <dbReference type="ChEBI" id="CHEBI:30616"/>
    </ligand>
</feature>
<dbReference type="PATRIC" id="fig|525903.6.peg.564"/>
<dbReference type="GO" id="GO:0005524">
    <property type="term" value="F:ATP binding"/>
    <property type="evidence" value="ECO:0007669"/>
    <property type="project" value="UniProtKB-UniRule"/>
</dbReference>
<dbReference type="InterPro" id="IPR011611">
    <property type="entry name" value="PfkB_dom"/>
</dbReference>
<sequence length="295" mass="30835">MARITVVGSLNLDMVMRAERLPMRGETLTGGVFSTAEGGKGGNQAVACARMGASVRMVGKVGNDPFGDRLVESLLREGIHAMVGRSGGHTGVAQVTVFGDDNAIIVAPGANLDLKPWDLQEDHFKDATSAVFQLEIPVDTVSRGLRMARDMGCLTFLNPSPLKPLPDEVIGLVDYLVLNQVELTQLGGTDDPDLSMGRLLGLGVKGVVLTMGSRGARFLSVESSGSVEASRVEVVDSTGAGDAFMGAFAVMISEGHSMEEAVRFGVTAGSLACLKAGAQPSMPTREEVEGAMGRL</sequence>
<comment type="caution">
    <text evidence="12">Lacks conserved residue(s) required for the propagation of feature annotation.</text>
</comment>
<accession>D1B941</accession>
<dbReference type="InterPro" id="IPR002173">
    <property type="entry name" value="Carboh/pur_kinase_PfkB_CS"/>
</dbReference>
<comment type="cofactor">
    <cofactor evidence="12">
        <name>Mg(2+)</name>
        <dbReference type="ChEBI" id="CHEBI:18420"/>
    </cofactor>
    <text evidence="12">Requires a divalent cation, most likely magnesium in vivo, as an electrophilic catalyst to aid phosphoryl group transfer. It is the chelate of the metal and the nucleotide that is the actual substrate.</text>
</comment>
<dbReference type="Gene3D" id="3.40.1190.20">
    <property type="match status" value="1"/>
</dbReference>
<dbReference type="PRINTS" id="PR00990">
    <property type="entry name" value="RIBOKINASE"/>
</dbReference>
<feature type="binding site" evidence="12">
    <location>
        <position position="242"/>
    </location>
    <ligand>
        <name>substrate</name>
    </ligand>
</feature>
<feature type="binding site" evidence="12">
    <location>
        <position position="238"/>
    </location>
    <ligand>
        <name>K(+)</name>
        <dbReference type="ChEBI" id="CHEBI:29103"/>
    </ligand>
</feature>
<dbReference type="Proteomes" id="UP000002030">
    <property type="component" value="Chromosome"/>
</dbReference>
<dbReference type="EMBL" id="CP001818">
    <property type="protein sequence ID" value="ACZ18794.1"/>
    <property type="molecule type" value="Genomic_DNA"/>
</dbReference>
<feature type="binding site" evidence="12">
    <location>
        <begin position="39"/>
        <end position="43"/>
    </location>
    <ligand>
        <name>substrate</name>
    </ligand>
</feature>
<feature type="binding site" evidence="12">
    <location>
        <begin position="11"/>
        <end position="13"/>
    </location>
    <ligand>
        <name>substrate</name>
    </ligand>
</feature>
<evidence type="ECO:0000313" key="15">
    <source>
        <dbReference type="Proteomes" id="UP000002030"/>
    </source>
</evidence>
<dbReference type="InterPro" id="IPR029056">
    <property type="entry name" value="Ribokinase-like"/>
</dbReference>
<evidence type="ECO:0000313" key="14">
    <source>
        <dbReference type="EMBL" id="ACZ18794.1"/>
    </source>
</evidence>
<feature type="binding site" evidence="12">
    <location>
        <position position="135"/>
    </location>
    <ligand>
        <name>substrate</name>
    </ligand>
</feature>
<evidence type="ECO:0000256" key="10">
    <source>
        <dbReference type="ARBA" id="ARBA00022958"/>
    </source>
</evidence>
<dbReference type="PROSITE" id="PS00583">
    <property type="entry name" value="PFKB_KINASES_1"/>
    <property type="match status" value="1"/>
</dbReference>
<comment type="subcellular location">
    <subcellularLocation>
        <location evidence="12">Cytoplasm</location>
    </subcellularLocation>
</comment>
<comment type="pathway">
    <text evidence="12">Carbohydrate metabolism; D-ribose degradation; D-ribose 5-phosphate from beta-D-ribopyranose: step 2/2.</text>
</comment>
<dbReference type="HOGENOM" id="CLU_027634_2_0_0"/>
<dbReference type="PANTHER" id="PTHR10584:SF166">
    <property type="entry name" value="RIBOKINASE"/>
    <property type="match status" value="1"/>
</dbReference>
<comment type="function">
    <text evidence="12">Catalyzes the phosphorylation of ribose at O-5 in a reaction requiring ATP and magnesium. The resulting D-ribose-5-phosphate can then be used either for sythesis of nucleotides, histidine, and tryptophan, or as a component of the pentose phosphate pathway.</text>
</comment>
<protein>
    <recommendedName>
        <fullName evidence="3 12">Ribokinase</fullName>
        <shortName evidence="12">RK</shortName>
        <ecNumber evidence="2 12">2.7.1.15</ecNumber>
    </recommendedName>
</protein>
<dbReference type="STRING" id="525903.Taci_0558"/>
<dbReference type="PROSITE" id="PS00584">
    <property type="entry name" value="PFKB_KINASES_2"/>
    <property type="match status" value="1"/>
</dbReference>
<dbReference type="OrthoDB" id="9775849at2"/>
<keyword evidence="9 12" id="KW-0460">Magnesium</keyword>
<dbReference type="InterPro" id="IPR011877">
    <property type="entry name" value="Ribokinase"/>
</dbReference>
<dbReference type="SUPFAM" id="SSF53613">
    <property type="entry name" value="Ribokinase-like"/>
    <property type="match status" value="1"/>
</dbReference>
<evidence type="ECO:0000256" key="12">
    <source>
        <dbReference type="HAMAP-Rule" id="MF_01987"/>
    </source>
</evidence>
<evidence type="ECO:0000256" key="8">
    <source>
        <dbReference type="ARBA" id="ARBA00022840"/>
    </source>
</evidence>
<dbReference type="UniPathway" id="UPA00916">
    <property type="reaction ID" value="UER00889"/>
</dbReference>
<feature type="binding site" evidence="12">
    <location>
        <position position="277"/>
    </location>
    <ligand>
        <name>K(+)</name>
        <dbReference type="ChEBI" id="CHEBI:29103"/>
    </ligand>
</feature>
<feature type="binding site" evidence="12">
    <location>
        <begin position="210"/>
        <end position="215"/>
    </location>
    <ligand>
        <name>ATP</name>
        <dbReference type="ChEBI" id="CHEBI:30616"/>
    </ligand>
</feature>
<dbReference type="PANTHER" id="PTHR10584">
    <property type="entry name" value="SUGAR KINASE"/>
    <property type="match status" value="1"/>
</dbReference>
<evidence type="ECO:0000256" key="5">
    <source>
        <dbReference type="ARBA" id="ARBA00022723"/>
    </source>
</evidence>
<name>D1B941_THEAS</name>
<feature type="binding site" evidence="12">
    <location>
        <position position="179"/>
    </location>
    <ligand>
        <name>ATP</name>
        <dbReference type="ChEBI" id="CHEBI:30616"/>
    </ligand>
</feature>
<feature type="binding site" evidence="12">
    <location>
        <position position="236"/>
    </location>
    <ligand>
        <name>K(+)</name>
        <dbReference type="ChEBI" id="CHEBI:29103"/>
    </ligand>
</feature>
<evidence type="ECO:0000259" key="13">
    <source>
        <dbReference type="Pfam" id="PF00294"/>
    </source>
</evidence>
<feature type="active site" description="Proton acceptor" evidence="12">
    <location>
        <position position="242"/>
    </location>
</feature>
<keyword evidence="6 12" id="KW-0547">Nucleotide-binding</keyword>
<feature type="binding site" evidence="12">
    <location>
        <position position="281"/>
    </location>
    <ligand>
        <name>K(+)</name>
        <dbReference type="ChEBI" id="CHEBI:29103"/>
    </ligand>
</feature>
<dbReference type="GO" id="GO:0005829">
    <property type="term" value="C:cytosol"/>
    <property type="evidence" value="ECO:0007669"/>
    <property type="project" value="TreeGrafter"/>
</dbReference>
<evidence type="ECO:0000256" key="3">
    <source>
        <dbReference type="ARBA" id="ARBA00016943"/>
    </source>
</evidence>
<feature type="domain" description="Carbohydrate kinase PfkB" evidence="13">
    <location>
        <begin position="1"/>
        <end position="285"/>
    </location>
</feature>
<dbReference type="eggNOG" id="COG0524">
    <property type="taxonomic scope" value="Bacteria"/>
</dbReference>
<evidence type="ECO:0000256" key="9">
    <source>
        <dbReference type="ARBA" id="ARBA00022842"/>
    </source>
</evidence>
<evidence type="ECO:0000256" key="11">
    <source>
        <dbReference type="ARBA" id="ARBA00023277"/>
    </source>
</evidence>
<comment type="catalytic activity">
    <reaction evidence="12">
        <text>D-ribose + ATP = D-ribose 5-phosphate + ADP + H(+)</text>
        <dbReference type="Rhea" id="RHEA:13697"/>
        <dbReference type="ChEBI" id="CHEBI:15378"/>
        <dbReference type="ChEBI" id="CHEBI:30616"/>
        <dbReference type="ChEBI" id="CHEBI:47013"/>
        <dbReference type="ChEBI" id="CHEBI:78346"/>
        <dbReference type="ChEBI" id="CHEBI:456216"/>
        <dbReference type="EC" id="2.7.1.15"/>
    </reaction>
</comment>
<proteinExistence type="inferred from homology"/>
<dbReference type="GO" id="GO:0004747">
    <property type="term" value="F:ribokinase activity"/>
    <property type="evidence" value="ECO:0007669"/>
    <property type="project" value="UniProtKB-UniRule"/>
</dbReference>
<evidence type="ECO:0000256" key="7">
    <source>
        <dbReference type="ARBA" id="ARBA00022777"/>
    </source>
</evidence>